<evidence type="ECO:0008006" key="5">
    <source>
        <dbReference type="Google" id="ProtNLM"/>
    </source>
</evidence>
<evidence type="ECO:0000313" key="4">
    <source>
        <dbReference type="Proteomes" id="UP000619260"/>
    </source>
</evidence>
<gene>
    <name evidence="3" type="ORF">Val02_14450</name>
</gene>
<dbReference type="Proteomes" id="UP000619260">
    <property type="component" value="Unassembled WGS sequence"/>
</dbReference>
<reference evidence="3" key="1">
    <citation type="submission" date="2021-01" db="EMBL/GenBank/DDBJ databases">
        <title>Whole genome shotgun sequence of Virgisporangium aliadipatigenens NBRC 105644.</title>
        <authorList>
            <person name="Komaki H."/>
            <person name="Tamura T."/>
        </authorList>
    </citation>
    <scope>NUCLEOTIDE SEQUENCE</scope>
    <source>
        <strain evidence="3">NBRC 105644</strain>
    </source>
</reference>
<keyword evidence="2" id="KW-0812">Transmembrane</keyword>
<feature type="compositionally biased region" description="Polar residues" evidence="1">
    <location>
        <begin position="296"/>
        <end position="307"/>
    </location>
</feature>
<proteinExistence type="predicted"/>
<organism evidence="3 4">
    <name type="scientific">Virgisporangium aliadipatigenens</name>
    <dbReference type="NCBI Taxonomy" id="741659"/>
    <lineage>
        <taxon>Bacteria</taxon>
        <taxon>Bacillati</taxon>
        <taxon>Actinomycetota</taxon>
        <taxon>Actinomycetes</taxon>
        <taxon>Micromonosporales</taxon>
        <taxon>Micromonosporaceae</taxon>
        <taxon>Virgisporangium</taxon>
    </lineage>
</organism>
<comment type="caution">
    <text evidence="3">The sequence shown here is derived from an EMBL/GenBank/DDBJ whole genome shotgun (WGS) entry which is preliminary data.</text>
</comment>
<keyword evidence="4" id="KW-1185">Reference proteome</keyword>
<keyword evidence="2" id="KW-1133">Transmembrane helix</keyword>
<feature type="transmembrane region" description="Helical" evidence="2">
    <location>
        <begin position="12"/>
        <end position="32"/>
    </location>
</feature>
<keyword evidence="2" id="KW-0472">Membrane</keyword>
<evidence type="ECO:0000256" key="2">
    <source>
        <dbReference type="SAM" id="Phobius"/>
    </source>
</evidence>
<dbReference type="EMBL" id="BOPF01000004">
    <property type="protein sequence ID" value="GIJ44559.1"/>
    <property type="molecule type" value="Genomic_DNA"/>
</dbReference>
<feature type="region of interest" description="Disordered" evidence="1">
    <location>
        <begin position="203"/>
        <end position="226"/>
    </location>
</feature>
<sequence>MDFWDLTRLVFRRWYVALPLVVITVLLSGWAYTTVKPDYKGVGYVQLIPPQAATNTKNTELRNVWLDTGLQSLLQAANYATIDKSFLKELGQRGLSENVVLDMGYPAPTLTVTVIGTSEGQVMATMDAVMQRFQETVKVLQTDQGVTDIGLISSRRLDNGQNLEETGGKVKRALIAVLGAGLLATAGLTIGFDAWMRTRTRRKQSAAVKSEPTPDPHDPGGDPTATAIIPTAATVEARAPIVPRILSSNGTSIKPAFDAQQDVEVAAMRRRRSGGRRETDVSSSEVTIILPRNATVERQNGSGSTPR</sequence>
<evidence type="ECO:0000313" key="3">
    <source>
        <dbReference type="EMBL" id="GIJ44559.1"/>
    </source>
</evidence>
<protein>
    <recommendedName>
        <fullName evidence="5">Capsular polysaccharide biosynthesis protein</fullName>
    </recommendedName>
</protein>
<dbReference type="AlphaFoldDB" id="A0A8J4DNL6"/>
<accession>A0A8J4DNL6</accession>
<feature type="transmembrane region" description="Helical" evidence="2">
    <location>
        <begin position="173"/>
        <end position="195"/>
    </location>
</feature>
<feature type="region of interest" description="Disordered" evidence="1">
    <location>
        <begin position="269"/>
        <end position="307"/>
    </location>
</feature>
<evidence type="ECO:0000256" key="1">
    <source>
        <dbReference type="SAM" id="MobiDB-lite"/>
    </source>
</evidence>
<name>A0A8J4DNL6_9ACTN</name>